<reference evidence="2" key="1">
    <citation type="submission" date="2020-10" db="EMBL/GenBank/DDBJ databases">
        <authorList>
            <person name="Gilroy R."/>
        </authorList>
    </citation>
    <scope>NUCLEOTIDE SEQUENCE</scope>
    <source>
        <strain evidence="2">B1-3475</strain>
    </source>
</reference>
<dbReference type="Pfam" id="PF00535">
    <property type="entry name" value="Glycos_transf_2"/>
    <property type="match status" value="1"/>
</dbReference>
<dbReference type="Gene3D" id="3.90.550.10">
    <property type="entry name" value="Spore Coat Polysaccharide Biosynthesis Protein SpsA, Chain A"/>
    <property type="match status" value="1"/>
</dbReference>
<dbReference type="PANTHER" id="PTHR22916">
    <property type="entry name" value="GLYCOSYLTRANSFERASE"/>
    <property type="match status" value="1"/>
</dbReference>
<proteinExistence type="predicted"/>
<gene>
    <name evidence="2" type="ORF">IAC08_08960</name>
</gene>
<dbReference type="InterPro" id="IPR029044">
    <property type="entry name" value="Nucleotide-diphossugar_trans"/>
</dbReference>
<sequence>MTMDKSLAIIIPAYKSRFLDQALESVARQTCQDFTLYVGDDNSPEDLFSIVRNYKDRIAIIYKKFETNLGGKDLPAHWERCVEMAKEPYIYLFSDDDIMPCDIVERFLKTLDQHPGHGFFRMQLAVIDQDNNITRCNQPLQKENTDARTLLLDKLSCRATSAACEYIFSAKLFKTTGGFVHFPHAWCSDDATWFRMAKAAGGAVSIKGYPALWRNVANCNISDSTEFDHDKEKATALFIEWLAKNYPELNKDKEFISGLYTYVRCILDISLAGKYSRKGLDEICNALGRFSRRAASRVRFKSIIHRQHKRQ</sequence>
<dbReference type="SUPFAM" id="SSF53448">
    <property type="entry name" value="Nucleotide-diphospho-sugar transferases"/>
    <property type="match status" value="1"/>
</dbReference>
<dbReference type="Proteomes" id="UP000823617">
    <property type="component" value="Unassembled WGS sequence"/>
</dbReference>
<evidence type="ECO:0000313" key="3">
    <source>
        <dbReference type="Proteomes" id="UP000823617"/>
    </source>
</evidence>
<dbReference type="EMBL" id="JADIMK010000098">
    <property type="protein sequence ID" value="MBO8456509.1"/>
    <property type="molecule type" value="Genomic_DNA"/>
</dbReference>
<accession>A0A9D9HMC7</accession>
<reference evidence="2" key="2">
    <citation type="journal article" date="2021" name="PeerJ">
        <title>Extensive microbial diversity within the chicken gut microbiome revealed by metagenomics and culture.</title>
        <authorList>
            <person name="Gilroy R."/>
            <person name="Ravi A."/>
            <person name="Getino M."/>
            <person name="Pursley I."/>
            <person name="Horton D.L."/>
            <person name="Alikhan N.F."/>
            <person name="Baker D."/>
            <person name="Gharbi K."/>
            <person name="Hall N."/>
            <person name="Watson M."/>
            <person name="Adriaenssens E.M."/>
            <person name="Foster-Nyarko E."/>
            <person name="Jarju S."/>
            <person name="Secka A."/>
            <person name="Antonio M."/>
            <person name="Oren A."/>
            <person name="Chaudhuri R.R."/>
            <person name="La Ragione R."/>
            <person name="Hildebrand F."/>
            <person name="Pallen M.J."/>
        </authorList>
    </citation>
    <scope>NUCLEOTIDE SEQUENCE</scope>
    <source>
        <strain evidence="2">B1-3475</strain>
    </source>
</reference>
<evidence type="ECO:0000313" key="2">
    <source>
        <dbReference type="EMBL" id="MBO8456509.1"/>
    </source>
</evidence>
<dbReference type="CDD" id="cd00761">
    <property type="entry name" value="Glyco_tranf_GTA_type"/>
    <property type="match status" value="1"/>
</dbReference>
<evidence type="ECO:0000259" key="1">
    <source>
        <dbReference type="Pfam" id="PF00535"/>
    </source>
</evidence>
<dbReference type="AlphaFoldDB" id="A0A9D9HMC7"/>
<comment type="caution">
    <text evidence="2">The sequence shown here is derived from an EMBL/GenBank/DDBJ whole genome shotgun (WGS) entry which is preliminary data.</text>
</comment>
<dbReference type="GO" id="GO:0016758">
    <property type="term" value="F:hexosyltransferase activity"/>
    <property type="evidence" value="ECO:0007669"/>
    <property type="project" value="UniProtKB-ARBA"/>
</dbReference>
<organism evidence="2 3">
    <name type="scientific">Candidatus Cryptobacteroides intestinigallinarum</name>
    <dbReference type="NCBI Taxonomy" id="2840767"/>
    <lineage>
        <taxon>Bacteria</taxon>
        <taxon>Pseudomonadati</taxon>
        <taxon>Bacteroidota</taxon>
        <taxon>Bacteroidia</taxon>
        <taxon>Bacteroidales</taxon>
        <taxon>Candidatus Cryptobacteroides</taxon>
    </lineage>
</organism>
<feature type="domain" description="Glycosyltransferase 2-like" evidence="1">
    <location>
        <begin position="9"/>
        <end position="138"/>
    </location>
</feature>
<dbReference type="InterPro" id="IPR001173">
    <property type="entry name" value="Glyco_trans_2-like"/>
</dbReference>
<dbReference type="PANTHER" id="PTHR22916:SF3">
    <property type="entry name" value="UDP-GLCNAC:BETAGAL BETA-1,3-N-ACETYLGLUCOSAMINYLTRANSFERASE-LIKE PROTEIN 1"/>
    <property type="match status" value="1"/>
</dbReference>
<protein>
    <submittedName>
        <fullName evidence="2">Glycosyltransferase</fullName>
    </submittedName>
</protein>
<name>A0A9D9HMC7_9BACT</name>